<dbReference type="Gene3D" id="1.10.287.40">
    <property type="entry name" value="Serine-tRNA synthetase, tRNA binding domain"/>
    <property type="match status" value="1"/>
</dbReference>
<feature type="compositionally biased region" description="Acidic residues" evidence="1">
    <location>
        <begin position="104"/>
        <end position="120"/>
    </location>
</feature>
<dbReference type="WBParaSite" id="scaffold8173_cov186.g12810">
    <property type="protein sequence ID" value="scaffold8173_cov186.g12810"/>
    <property type="gene ID" value="scaffold8173_cov186.g12810"/>
</dbReference>
<evidence type="ECO:0000256" key="1">
    <source>
        <dbReference type="SAM" id="MobiDB-lite"/>
    </source>
</evidence>
<feature type="compositionally biased region" description="Basic and acidic residues" evidence="1">
    <location>
        <begin position="94"/>
        <end position="103"/>
    </location>
</feature>
<reference evidence="4" key="1">
    <citation type="submission" date="2022-11" db="UniProtKB">
        <authorList>
            <consortium name="WormBaseParasite"/>
        </authorList>
    </citation>
    <scope>IDENTIFICATION</scope>
</reference>
<evidence type="ECO:0000259" key="2">
    <source>
        <dbReference type="Pfam" id="PF02403"/>
    </source>
</evidence>
<evidence type="ECO:0000313" key="4">
    <source>
        <dbReference type="WBParaSite" id="scaffold8173_cov186.g12810"/>
    </source>
</evidence>
<dbReference type="Proteomes" id="UP000887561">
    <property type="component" value="Unplaced"/>
</dbReference>
<organism evidence="3 4">
    <name type="scientific">Meloidogyne javanica</name>
    <name type="common">Root-knot nematode worm</name>
    <dbReference type="NCBI Taxonomy" id="6303"/>
    <lineage>
        <taxon>Eukaryota</taxon>
        <taxon>Metazoa</taxon>
        <taxon>Ecdysozoa</taxon>
        <taxon>Nematoda</taxon>
        <taxon>Chromadorea</taxon>
        <taxon>Rhabditida</taxon>
        <taxon>Tylenchina</taxon>
        <taxon>Tylenchomorpha</taxon>
        <taxon>Tylenchoidea</taxon>
        <taxon>Meloidogynidae</taxon>
        <taxon>Meloidogyninae</taxon>
        <taxon>Meloidogyne</taxon>
        <taxon>Meloidogyne incognita group</taxon>
    </lineage>
</organism>
<accession>A0A915N494</accession>
<sequence>MKNLGRFADVTLVDKVIEADVEWRKERFNLDAINRASKMCSTNIGDKMKKKEQQGGSEELPADFVTKFDALSLYVKKKDSKKKKEVSGEENEEEKVGGKKDDSDLKDDESWEHFDEEFMQEVDQLH</sequence>
<evidence type="ECO:0000313" key="3">
    <source>
        <dbReference type="Proteomes" id="UP000887561"/>
    </source>
</evidence>
<proteinExistence type="predicted"/>
<feature type="domain" description="Serine-tRNA synthetase type1 N-terminal" evidence="2">
    <location>
        <begin position="5"/>
        <end position="53"/>
    </location>
</feature>
<dbReference type="InterPro" id="IPR015866">
    <property type="entry name" value="Ser-tRNA-synth_1_N"/>
</dbReference>
<keyword evidence="3" id="KW-1185">Reference proteome</keyword>
<dbReference type="AlphaFoldDB" id="A0A915N494"/>
<dbReference type="Pfam" id="PF02403">
    <property type="entry name" value="Seryl_tRNA_N"/>
    <property type="match status" value="1"/>
</dbReference>
<dbReference type="InterPro" id="IPR042103">
    <property type="entry name" value="SerRS_1_N_sf"/>
</dbReference>
<protein>
    <submittedName>
        <fullName evidence="4">Serine-tRNA synthetase type1 N-terminal domain-containing protein</fullName>
    </submittedName>
</protein>
<name>A0A915N494_MELJA</name>
<feature type="region of interest" description="Disordered" evidence="1">
    <location>
        <begin position="78"/>
        <end position="126"/>
    </location>
</feature>